<dbReference type="AlphaFoldDB" id="A0DG24"/>
<sequence>MHFVLLIPFLAFMVIASYYQAFYLLKFHKNQDDYPLKQLSPKITLHQGIFLIISQIVLLIEIYKFLDIDKRNCEEENEVTNGFIAFFYIFSRGCCFSFALLKTARITVAFSKKKLKPQSFLAIYFSSEKYLLITGYIYTFIGFILLSFITTCIDQSCANCWLDYYHNNRKYIMINSCLEELACIILMSFIIIYHLEDKLYKLTFNLLGYYMGWFLVTSLIIKFDPNRYLNFVVTLSFLLRAFLMFYLYVYEPINQIEEHPTKYIALNNIQSFSRISQLDFQGHFKNSIILQSFSVYLQDLDNQDKDKLKQFQVKLNFLKFKQHQLYQNYMKLSEYLYQPAPMDIIEDYLIKEFNNDEILLQFDNQAEDLKQHLGEYLSNVYQIGFKNTIAFHTINNYYQTQETAIKNLETLGMKLNQYNPLKDPLKE</sequence>
<dbReference type="HOGENOM" id="CLU_644752_0_0_1"/>
<protein>
    <recommendedName>
        <fullName evidence="4">Transmembrane protein</fullName>
    </recommendedName>
</protein>
<keyword evidence="3" id="KW-1185">Reference proteome</keyword>
<evidence type="ECO:0000313" key="3">
    <source>
        <dbReference type="Proteomes" id="UP000000600"/>
    </source>
</evidence>
<evidence type="ECO:0008006" key="4">
    <source>
        <dbReference type="Google" id="ProtNLM"/>
    </source>
</evidence>
<feature type="transmembrane region" description="Helical" evidence="1">
    <location>
        <begin position="130"/>
        <end position="151"/>
    </location>
</feature>
<evidence type="ECO:0000313" key="2">
    <source>
        <dbReference type="EMBL" id="CAK81991.1"/>
    </source>
</evidence>
<evidence type="ECO:0000256" key="1">
    <source>
        <dbReference type="SAM" id="Phobius"/>
    </source>
</evidence>
<dbReference type="OrthoDB" id="306061at2759"/>
<dbReference type="RefSeq" id="XP_001449388.1">
    <property type="nucleotide sequence ID" value="XM_001449351.1"/>
</dbReference>
<keyword evidence="1" id="KW-0812">Transmembrane</keyword>
<proteinExistence type="predicted"/>
<organism evidence="2 3">
    <name type="scientific">Paramecium tetraurelia</name>
    <dbReference type="NCBI Taxonomy" id="5888"/>
    <lineage>
        <taxon>Eukaryota</taxon>
        <taxon>Sar</taxon>
        <taxon>Alveolata</taxon>
        <taxon>Ciliophora</taxon>
        <taxon>Intramacronucleata</taxon>
        <taxon>Oligohymenophorea</taxon>
        <taxon>Peniculida</taxon>
        <taxon>Parameciidae</taxon>
        <taxon>Paramecium</taxon>
    </lineage>
</organism>
<keyword evidence="1" id="KW-1133">Transmembrane helix</keyword>
<feature type="transmembrane region" description="Helical" evidence="1">
    <location>
        <begin position="171"/>
        <end position="195"/>
    </location>
</feature>
<gene>
    <name evidence="2" type="ORF">GSPATT00002119001</name>
</gene>
<feature type="transmembrane region" description="Helical" evidence="1">
    <location>
        <begin position="86"/>
        <end position="110"/>
    </location>
</feature>
<accession>A0DG24</accession>
<reference evidence="2 3" key="1">
    <citation type="journal article" date="2006" name="Nature">
        <title>Global trends of whole-genome duplications revealed by the ciliate Paramecium tetraurelia.</title>
        <authorList>
            <consortium name="Genoscope"/>
            <person name="Aury J.-M."/>
            <person name="Jaillon O."/>
            <person name="Duret L."/>
            <person name="Noel B."/>
            <person name="Jubin C."/>
            <person name="Porcel B.M."/>
            <person name="Segurens B."/>
            <person name="Daubin V."/>
            <person name="Anthouard V."/>
            <person name="Aiach N."/>
            <person name="Arnaiz O."/>
            <person name="Billaut A."/>
            <person name="Beisson J."/>
            <person name="Blanc I."/>
            <person name="Bouhouche K."/>
            <person name="Camara F."/>
            <person name="Duharcourt S."/>
            <person name="Guigo R."/>
            <person name="Gogendeau D."/>
            <person name="Katinka M."/>
            <person name="Keller A.-M."/>
            <person name="Kissmehl R."/>
            <person name="Klotz C."/>
            <person name="Koll F."/>
            <person name="Le Moue A."/>
            <person name="Lepere C."/>
            <person name="Malinsky S."/>
            <person name="Nowacki M."/>
            <person name="Nowak J.K."/>
            <person name="Plattner H."/>
            <person name="Poulain J."/>
            <person name="Ruiz F."/>
            <person name="Serrano V."/>
            <person name="Zagulski M."/>
            <person name="Dessen P."/>
            <person name="Betermier M."/>
            <person name="Weissenbach J."/>
            <person name="Scarpelli C."/>
            <person name="Schachter V."/>
            <person name="Sperling L."/>
            <person name="Meyer E."/>
            <person name="Cohen J."/>
            <person name="Wincker P."/>
        </authorList>
    </citation>
    <scope>NUCLEOTIDE SEQUENCE [LARGE SCALE GENOMIC DNA]</scope>
    <source>
        <strain evidence="2 3">Stock d4-2</strain>
    </source>
</reference>
<dbReference type="Proteomes" id="UP000000600">
    <property type="component" value="Unassembled WGS sequence"/>
</dbReference>
<feature type="transmembrane region" description="Helical" evidence="1">
    <location>
        <begin position="45"/>
        <end position="66"/>
    </location>
</feature>
<dbReference type="InParanoid" id="A0DG24"/>
<feature type="transmembrane region" description="Helical" evidence="1">
    <location>
        <begin position="202"/>
        <end position="221"/>
    </location>
</feature>
<dbReference type="EMBL" id="CT868429">
    <property type="protein sequence ID" value="CAK81991.1"/>
    <property type="molecule type" value="Genomic_DNA"/>
</dbReference>
<keyword evidence="1" id="KW-0472">Membrane</keyword>
<dbReference type="GeneID" id="5035173"/>
<feature type="transmembrane region" description="Helical" evidence="1">
    <location>
        <begin position="6"/>
        <end position="25"/>
    </location>
</feature>
<dbReference type="KEGG" id="ptm:GSPATT00002119001"/>
<feature type="transmembrane region" description="Helical" evidence="1">
    <location>
        <begin position="227"/>
        <end position="249"/>
    </location>
</feature>
<name>A0DG24_PARTE</name>